<dbReference type="AlphaFoldDB" id="A0A1I5UDC4"/>
<accession>A0A1I5UDC4</accession>
<evidence type="ECO:0000256" key="1">
    <source>
        <dbReference type="SAM" id="SignalP"/>
    </source>
</evidence>
<reference evidence="2 3" key="1">
    <citation type="submission" date="2016-10" db="EMBL/GenBank/DDBJ databases">
        <authorList>
            <person name="de Groot N.N."/>
        </authorList>
    </citation>
    <scope>NUCLEOTIDE SEQUENCE [LARGE SCALE GENOMIC DNA]</scope>
    <source>
        <strain evidence="2 3">DSM 28286</strain>
    </source>
</reference>
<dbReference type="InterPro" id="IPR021457">
    <property type="entry name" value="DUF3108"/>
</dbReference>
<evidence type="ECO:0000313" key="3">
    <source>
        <dbReference type="Proteomes" id="UP000199031"/>
    </source>
</evidence>
<keyword evidence="1" id="KW-0732">Signal</keyword>
<proteinExistence type="predicted"/>
<sequence length="253" mass="29068">MRRLNFVLLFTWLVFNSQAQNLSFQAGEKIKFTVYYTVAGIYFNAGTASFSVNEASTPDANIYHLIGEGSTNSKYDWIFKVRDRYESYLNADNMQPVKFIRNVSEGKYKKHEEVVFNRHNNTATTKKGTYNVPENVQDVISSVYLARNLDYSKYSPGDKITFNMFFGNDIYNMYIKYMGKETISTKYGKFSAIKLQPLLLKGNAFKGGEDMTVWVTDDNNHLPVRIQSKLTVGSIKVDLSQYENLKYPLAVNK</sequence>
<keyword evidence="3" id="KW-1185">Reference proteome</keyword>
<evidence type="ECO:0008006" key="4">
    <source>
        <dbReference type="Google" id="ProtNLM"/>
    </source>
</evidence>
<evidence type="ECO:0000313" key="2">
    <source>
        <dbReference type="EMBL" id="SFP93224.1"/>
    </source>
</evidence>
<dbReference type="Proteomes" id="UP000199031">
    <property type="component" value="Unassembled WGS sequence"/>
</dbReference>
<protein>
    <recommendedName>
        <fullName evidence="4">DUF3108 domain-containing protein</fullName>
    </recommendedName>
</protein>
<dbReference type="RefSeq" id="WP_177191843.1">
    <property type="nucleotide sequence ID" value="NZ_FOXQ01000003.1"/>
</dbReference>
<feature type="chain" id="PRO_5011538888" description="DUF3108 domain-containing protein" evidence="1">
    <location>
        <begin position="20"/>
        <end position="253"/>
    </location>
</feature>
<dbReference type="Pfam" id="PF11306">
    <property type="entry name" value="DUF3108"/>
    <property type="match status" value="1"/>
</dbReference>
<organism evidence="2 3">
    <name type="scientific">Parafilimonas terrae</name>
    <dbReference type="NCBI Taxonomy" id="1465490"/>
    <lineage>
        <taxon>Bacteria</taxon>
        <taxon>Pseudomonadati</taxon>
        <taxon>Bacteroidota</taxon>
        <taxon>Chitinophagia</taxon>
        <taxon>Chitinophagales</taxon>
        <taxon>Chitinophagaceae</taxon>
        <taxon>Parafilimonas</taxon>
    </lineage>
</organism>
<gene>
    <name evidence="2" type="ORF">SAMN05444277_103217</name>
</gene>
<dbReference type="EMBL" id="FOXQ01000003">
    <property type="protein sequence ID" value="SFP93224.1"/>
    <property type="molecule type" value="Genomic_DNA"/>
</dbReference>
<name>A0A1I5UDC4_9BACT</name>
<dbReference type="STRING" id="1465490.SAMN05444277_103217"/>
<feature type="signal peptide" evidence="1">
    <location>
        <begin position="1"/>
        <end position="19"/>
    </location>
</feature>